<feature type="coiled-coil region" evidence="3">
    <location>
        <begin position="297"/>
        <end position="324"/>
    </location>
</feature>
<dbReference type="AlphaFoldDB" id="A0A835HN32"/>
<sequence>MDYEKLEVESGIEGEEHTELNNLQLSSNKNLSHCVMSETFIMHMRNKLGLASTVGPTTLFDTIKVQYDTITQDIPTILINRKPITNTYQWNHKQTFIDSERDSDKSPHSNGERMGIIAINFNFSSVKDFVEYSLQMAALPISSSFGSQPSEGKGKYGLAGPASLSQRQIIHNEVFKILEGEVTLSSNEESGSLKVEADKPLRLEIDPISPFRVVGPCFTIICRAESWKFEECVDTLPTKDPGLAFSGQKVIQVEEQDSQVDLALGATGPALVGESFLVEKNHYFVWSWDERTTLETVVSANEELVKLREEATSLQNLLSSVEDGVENDDDASDKLAEVPTLGILRNRELILVMNEMGDTTEGKLTSIYAAAPAYGGAYPVYRNPQQQEVFTVSKQGASMCMEVVNWKYGDGGDGGDGRDLGLKWQHIIDQPPSFYGAPPGSNFMCSASPPPPPHPSSYAYSAQPPPPFSVVRLCGVPFDCAEPDIVEFFRGLNIVDILLVNKDGRFSGEPFCVMGYPLQIVSEGQPHSPPGRKARRAKSSDDNKDSTEHTGIFATERRVHIVMNSDGRPSGEAYVEFANADDLKATMSGEDEWFYGAYANLVTKFVKKEDIPIGGIQSAEIYLGRDTRPIGVVVIDMGILITPQLHWMVHRKNMGMKVFTCYGATVELVGITETGYTADEGKRNRAKASPSRDFDASQLGMYGHGVWKKVCIIFHLNCVANNICTLQFKEENELRRQMNIILQNSLISTRQLDTVGGVGGYGGSSGEYGATVGGGSDNLFSHGQPTNQ</sequence>
<dbReference type="InterPro" id="IPR012677">
    <property type="entry name" value="Nucleotide-bd_a/b_plait_sf"/>
</dbReference>
<evidence type="ECO:0000256" key="1">
    <source>
        <dbReference type="ARBA" id="ARBA00022737"/>
    </source>
</evidence>
<organism evidence="5 6">
    <name type="scientific">Coptis chinensis</name>
    <dbReference type="NCBI Taxonomy" id="261450"/>
    <lineage>
        <taxon>Eukaryota</taxon>
        <taxon>Viridiplantae</taxon>
        <taxon>Streptophyta</taxon>
        <taxon>Embryophyta</taxon>
        <taxon>Tracheophyta</taxon>
        <taxon>Spermatophyta</taxon>
        <taxon>Magnoliopsida</taxon>
        <taxon>Ranunculales</taxon>
        <taxon>Ranunculaceae</taxon>
        <taxon>Coptidoideae</taxon>
        <taxon>Coptis</taxon>
    </lineage>
</organism>
<evidence type="ECO:0000256" key="2">
    <source>
        <dbReference type="ARBA" id="ARBA00022884"/>
    </source>
</evidence>
<evidence type="ECO:0000313" key="5">
    <source>
        <dbReference type="EMBL" id="KAF9601068.1"/>
    </source>
</evidence>
<keyword evidence="1" id="KW-0677">Repeat</keyword>
<name>A0A835HN32_9MAGN</name>
<dbReference type="OrthoDB" id="431068at2759"/>
<dbReference type="EMBL" id="JADFTS010000006">
    <property type="protein sequence ID" value="KAF9601068.1"/>
    <property type="molecule type" value="Genomic_DNA"/>
</dbReference>
<keyword evidence="6" id="KW-1185">Reference proteome</keyword>
<feature type="region of interest" description="Disordered" evidence="4">
    <location>
        <begin position="523"/>
        <end position="550"/>
    </location>
</feature>
<dbReference type="Proteomes" id="UP000631114">
    <property type="component" value="Unassembled WGS sequence"/>
</dbReference>
<gene>
    <name evidence="5" type="ORF">IFM89_015994</name>
</gene>
<evidence type="ECO:0000313" key="6">
    <source>
        <dbReference type="Proteomes" id="UP000631114"/>
    </source>
</evidence>
<dbReference type="GO" id="GO:0003723">
    <property type="term" value="F:RNA binding"/>
    <property type="evidence" value="ECO:0007669"/>
    <property type="project" value="UniProtKB-KW"/>
</dbReference>
<dbReference type="PANTHER" id="PTHR13976">
    <property type="entry name" value="HETEROGENEOUS NUCLEAR RIBONUCLEOPROTEIN-RELATED"/>
    <property type="match status" value="1"/>
</dbReference>
<protein>
    <recommendedName>
        <fullName evidence="7">RRM domain-containing protein</fullName>
    </recommendedName>
</protein>
<dbReference type="Gene3D" id="3.30.70.330">
    <property type="match status" value="2"/>
</dbReference>
<feature type="compositionally biased region" description="Basic and acidic residues" evidence="4">
    <location>
        <begin position="538"/>
        <end position="548"/>
    </location>
</feature>
<proteinExistence type="predicted"/>
<dbReference type="SUPFAM" id="SSF54928">
    <property type="entry name" value="RNA-binding domain, RBD"/>
    <property type="match status" value="2"/>
</dbReference>
<keyword evidence="3" id="KW-0175">Coiled coil</keyword>
<comment type="caution">
    <text evidence="5">The sequence shown here is derived from an EMBL/GenBank/DDBJ whole genome shotgun (WGS) entry which is preliminary data.</text>
</comment>
<evidence type="ECO:0000256" key="4">
    <source>
        <dbReference type="SAM" id="MobiDB-lite"/>
    </source>
</evidence>
<keyword evidence="2" id="KW-0694">RNA-binding</keyword>
<accession>A0A835HN32</accession>
<dbReference type="InterPro" id="IPR050666">
    <property type="entry name" value="ESRP"/>
</dbReference>
<evidence type="ECO:0008006" key="7">
    <source>
        <dbReference type="Google" id="ProtNLM"/>
    </source>
</evidence>
<dbReference type="CDD" id="cd12254">
    <property type="entry name" value="RRM_hnRNPH_ESRPs_RBM12_like"/>
    <property type="match status" value="1"/>
</dbReference>
<reference evidence="5 6" key="1">
    <citation type="submission" date="2020-10" db="EMBL/GenBank/DDBJ databases">
        <title>The Coptis chinensis genome and diversification of protoberbering-type alkaloids.</title>
        <authorList>
            <person name="Wang B."/>
            <person name="Shu S."/>
            <person name="Song C."/>
            <person name="Liu Y."/>
        </authorList>
    </citation>
    <scope>NUCLEOTIDE SEQUENCE [LARGE SCALE GENOMIC DNA]</scope>
    <source>
        <strain evidence="5">HL-2020</strain>
        <tissue evidence="5">Leaf</tissue>
    </source>
</reference>
<dbReference type="InterPro" id="IPR035979">
    <property type="entry name" value="RBD_domain_sf"/>
</dbReference>
<evidence type="ECO:0000256" key="3">
    <source>
        <dbReference type="SAM" id="Coils"/>
    </source>
</evidence>